<accession>J9CUL9</accession>
<reference evidence="1" key="1">
    <citation type="journal article" date="2012" name="PLoS ONE">
        <title>Gene sets for utilization of primary and secondary nutrition supplies in the distal gut of endangered iberian lynx.</title>
        <authorList>
            <person name="Alcaide M."/>
            <person name="Messina E."/>
            <person name="Richter M."/>
            <person name="Bargiela R."/>
            <person name="Peplies J."/>
            <person name="Huws S.A."/>
            <person name="Newbold C.J."/>
            <person name="Golyshin P.N."/>
            <person name="Simon M.A."/>
            <person name="Lopez G."/>
            <person name="Yakimov M.M."/>
            <person name="Ferrer M."/>
        </authorList>
    </citation>
    <scope>NUCLEOTIDE SEQUENCE</scope>
</reference>
<comment type="caution">
    <text evidence="1">The sequence shown here is derived from an EMBL/GenBank/DDBJ whole genome shotgun (WGS) entry which is preliminary data.</text>
</comment>
<proteinExistence type="predicted"/>
<dbReference type="AlphaFoldDB" id="J9CUL9"/>
<evidence type="ECO:0000313" key="1">
    <source>
        <dbReference type="EMBL" id="EJX03931.1"/>
    </source>
</evidence>
<organism evidence="1">
    <name type="scientific">gut metagenome</name>
    <dbReference type="NCBI Taxonomy" id="749906"/>
    <lineage>
        <taxon>unclassified sequences</taxon>
        <taxon>metagenomes</taxon>
        <taxon>organismal metagenomes</taxon>
    </lineage>
</organism>
<feature type="non-terminal residue" evidence="1">
    <location>
        <position position="101"/>
    </location>
</feature>
<protein>
    <submittedName>
        <fullName evidence="1">Secreted protein</fullName>
    </submittedName>
</protein>
<dbReference type="SUPFAM" id="SSF48452">
    <property type="entry name" value="TPR-like"/>
    <property type="match status" value="1"/>
</dbReference>
<dbReference type="PROSITE" id="PS51257">
    <property type="entry name" value="PROKAR_LIPOPROTEIN"/>
    <property type="match status" value="1"/>
</dbReference>
<dbReference type="EMBL" id="AMCI01001984">
    <property type="protein sequence ID" value="EJX03931.1"/>
    <property type="molecule type" value="Genomic_DNA"/>
</dbReference>
<dbReference type="InterPro" id="IPR011990">
    <property type="entry name" value="TPR-like_helical_dom_sf"/>
</dbReference>
<gene>
    <name evidence="1" type="ORF">EVA_07959</name>
</gene>
<dbReference type="Gene3D" id="1.25.40.10">
    <property type="entry name" value="Tetratricopeptide repeat domain"/>
    <property type="match status" value="1"/>
</dbReference>
<sequence length="101" mass="11144">MYKLIPSALSLLSLLLLGGSCNNAEKAIKRGDAALALGEYAEAAGQYRKAYSRTAPKERIKRGQVAYKMADAYRRYGNVARATAAYRNAERYGLTDTLTQY</sequence>
<name>J9CUL9_9ZZZZ</name>